<evidence type="ECO:0000256" key="2">
    <source>
        <dbReference type="ARBA" id="ARBA00022692"/>
    </source>
</evidence>
<dbReference type="EMBL" id="CP000804">
    <property type="protein sequence ID" value="ABU59099.1"/>
    <property type="molecule type" value="Genomic_DNA"/>
</dbReference>
<feature type="transmembrane region" description="Helical" evidence="5">
    <location>
        <begin position="104"/>
        <end position="125"/>
    </location>
</feature>
<evidence type="ECO:0000256" key="1">
    <source>
        <dbReference type="ARBA" id="ARBA00004141"/>
    </source>
</evidence>
<feature type="transmembrane region" description="Helical" evidence="5">
    <location>
        <begin position="66"/>
        <end position="92"/>
    </location>
</feature>
<feature type="transmembrane region" description="Helical" evidence="5">
    <location>
        <begin position="39"/>
        <end position="60"/>
    </location>
</feature>
<evidence type="ECO:0000256" key="5">
    <source>
        <dbReference type="SAM" id="Phobius"/>
    </source>
</evidence>
<keyword evidence="3 5" id="KW-1133">Transmembrane helix</keyword>
<feature type="transmembrane region" description="Helical" evidence="5">
    <location>
        <begin position="163"/>
        <end position="194"/>
    </location>
</feature>
<dbReference type="GO" id="GO:0016020">
    <property type="term" value="C:membrane"/>
    <property type="evidence" value="ECO:0007669"/>
    <property type="project" value="UniProtKB-SubCell"/>
</dbReference>
<sequence length="202" mass="21039">MMVQGVSIGEMLNQSIQVLTKPSVETFERFERHGGQREATIYIMVAAAISAAVSLVFGLLGGIVSALLAGVLGFILPVVGFYLFAFLVYFIGKQQGGTGTQDEVFYTMALFVAPIQAVAGAVSAVPILGCVALPAIILLGIYQIYLGYLGVRSSMNLQQTPAIITLVLAFIAQFIIGAIIGAIFATIGVALGAASGSINFGQ</sequence>
<dbReference type="InterPro" id="IPR006977">
    <property type="entry name" value="Yip1_dom"/>
</dbReference>
<dbReference type="RefSeq" id="WP_012121523.1">
    <property type="nucleotide sequence ID" value="NC_009767.1"/>
</dbReference>
<keyword evidence="4 5" id="KW-0472">Membrane</keyword>
<dbReference type="HOGENOM" id="CLU_103274_0_0_0"/>
<keyword evidence="2 5" id="KW-0812">Transmembrane</keyword>
<keyword evidence="8" id="KW-1185">Reference proteome</keyword>
<feature type="domain" description="Yip1" evidence="6">
    <location>
        <begin position="16"/>
        <end position="179"/>
    </location>
</feature>
<dbReference type="AlphaFoldDB" id="A7NNG3"/>
<evidence type="ECO:0000313" key="8">
    <source>
        <dbReference type="Proteomes" id="UP000000263"/>
    </source>
</evidence>
<comment type="subcellular location">
    <subcellularLocation>
        <location evidence="1">Membrane</location>
        <topology evidence="1">Multi-pass membrane protein</topology>
    </subcellularLocation>
</comment>
<dbReference type="STRING" id="383372.Rcas_3045"/>
<evidence type="ECO:0000259" key="6">
    <source>
        <dbReference type="Pfam" id="PF04893"/>
    </source>
</evidence>
<evidence type="ECO:0000313" key="7">
    <source>
        <dbReference type="EMBL" id="ABU59099.1"/>
    </source>
</evidence>
<proteinExistence type="predicted"/>
<dbReference type="OrthoDB" id="155722at2"/>
<dbReference type="eggNOG" id="ENOG503390U">
    <property type="taxonomic scope" value="Bacteria"/>
</dbReference>
<evidence type="ECO:0000256" key="3">
    <source>
        <dbReference type="ARBA" id="ARBA00022989"/>
    </source>
</evidence>
<name>A7NNG3_ROSCS</name>
<evidence type="ECO:0000256" key="4">
    <source>
        <dbReference type="ARBA" id="ARBA00023136"/>
    </source>
</evidence>
<feature type="transmembrane region" description="Helical" evidence="5">
    <location>
        <begin position="131"/>
        <end position="151"/>
    </location>
</feature>
<accession>A7NNG3</accession>
<reference evidence="7 8" key="1">
    <citation type="submission" date="2007-08" db="EMBL/GenBank/DDBJ databases">
        <title>Complete sequence of Roseiflexus castenholzii DSM 13941.</title>
        <authorList>
            <consortium name="US DOE Joint Genome Institute"/>
            <person name="Copeland A."/>
            <person name="Lucas S."/>
            <person name="Lapidus A."/>
            <person name="Barry K."/>
            <person name="Glavina del Rio T."/>
            <person name="Dalin E."/>
            <person name="Tice H."/>
            <person name="Pitluck S."/>
            <person name="Thompson L.S."/>
            <person name="Brettin T."/>
            <person name="Bruce D."/>
            <person name="Detter J.C."/>
            <person name="Han C."/>
            <person name="Tapia R."/>
            <person name="Schmutz J."/>
            <person name="Larimer F."/>
            <person name="Land M."/>
            <person name="Hauser L."/>
            <person name="Kyrpides N."/>
            <person name="Mikhailova N."/>
            <person name="Bryant D.A."/>
            <person name="Hanada S."/>
            <person name="Tsukatani Y."/>
            <person name="Richardson P."/>
        </authorList>
    </citation>
    <scope>NUCLEOTIDE SEQUENCE [LARGE SCALE GENOMIC DNA]</scope>
    <source>
        <strain evidence="8">DSM 13941 / HLO8</strain>
    </source>
</reference>
<dbReference type="KEGG" id="rca:Rcas_3045"/>
<organism evidence="7 8">
    <name type="scientific">Roseiflexus castenholzii (strain DSM 13941 / HLO8)</name>
    <dbReference type="NCBI Taxonomy" id="383372"/>
    <lineage>
        <taxon>Bacteria</taxon>
        <taxon>Bacillati</taxon>
        <taxon>Chloroflexota</taxon>
        <taxon>Chloroflexia</taxon>
        <taxon>Chloroflexales</taxon>
        <taxon>Roseiflexineae</taxon>
        <taxon>Roseiflexaceae</taxon>
        <taxon>Roseiflexus</taxon>
    </lineage>
</organism>
<dbReference type="Pfam" id="PF04893">
    <property type="entry name" value="Yip1"/>
    <property type="match status" value="1"/>
</dbReference>
<gene>
    <name evidence="7" type="ordered locus">Rcas_3045</name>
</gene>
<protein>
    <recommendedName>
        <fullName evidence="6">Yip1 domain-containing protein</fullName>
    </recommendedName>
</protein>
<dbReference type="Proteomes" id="UP000000263">
    <property type="component" value="Chromosome"/>
</dbReference>